<gene>
    <name evidence="2" type="ORF">RM423_11140</name>
</gene>
<dbReference type="PANTHER" id="PTHR23131">
    <property type="entry name" value="ENDORIBONUCLEASE LACTB2"/>
    <property type="match status" value="1"/>
</dbReference>
<reference evidence="3" key="1">
    <citation type="submission" date="2023-07" db="EMBL/GenBank/DDBJ databases">
        <title>30 novel species of actinomycetes from the DSMZ collection.</title>
        <authorList>
            <person name="Nouioui I."/>
        </authorList>
    </citation>
    <scope>NUCLEOTIDE SEQUENCE [LARGE SCALE GENOMIC DNA]</scope>
    <source>
        <strain evidence="3">DSM 44399</strain>
    </source>
</reference>
<dbReference type="InterPro" id="IPR036388">
    <property type="entry name" value="WH-like_DNA-bd_sf"/>
</dbReference>
<protein>
    <submittedName>
        <fullName evidence="2">MBL fold metallo-hydrolase</fullName>
    </submittedName>
</protein>
<dbReference type="RefSeq" id="WP_311423105.1">
    <property type="nucleotide sequence ID" value="NZ_JAVREH010000012.1"/>
</dbReference>
<organism evidence="2 3">
    <name type="scientific">Jatrophihabitans lederbergiae</name>
    <dbReference type="NCBI Taxonomy" id="3075547"/>
    <lineage>
        <taxon>Bacteria</taxon>
        <taxon>Bacillati</taxon>
        <taxon>Actinomycetota</taxon>
        <taxon>Actinomycetes</taxon>
        <taxon>Jatrophihabitantales</taxon>
        <taxon>Jatrophihabitantaceae</taxon>
        <taxon>Jatrophihabitans</taxon>
    </lineage>
</organism>
<dbReference type="EMBL" id="JAVREH010000012">
    <property type="protein sequence ID" value="MDT0261951.1"/>
    <property type="molecule type" value="Genomic_DNA"/>
</dbReference>
<dbReference type="InterPro" id="IPR036866">
    <property type="entry name" value="RibonucZ/Hydroxyglut_hydro"/>
</dbReference>
<comment type="caution">
    <text evidence="2">The sequence shown here is derived from an EMBL/GenBank/DDBJ whole genome shotgun (WGS) entry which is preliminary data.</text>
</comment>
<proteinExistence type="predicted"/>
<dbReference type="Gene3D" id="1.10.10.10">
    <property type="entry name" value="Winged helix-like DNA-binding domain superfamily/Winged helix DNA-binding domain"/>
    <property type="match status" value="1"/>
</dbReference>
<dbReference type="InterPro" id="IPR001279">
    <property type="entry name" value="Metallo-B-lactamas"/>
</dbReference>
<evidence type="ECO:0000259" key="1">
    <source>
        <dbReference type="SMART" id="SM00849"/>
    </source>
</evidence>
<dbReference type="Pfam" id="PF00753">
    <property type="entry name" value="Lactamase_B"/>
    <property type="match status" value="1"/>
</dbReference>
<dbReference type="Gene3D" id="3.60.15.10">
    <property type="entry name" value="Ribonuclease Z/Hydroxyacylglutathione hydrolase-like"/>
    <property type="match status" value="1"/>
</dbReference>
<dbReference type="InterPro" id="IPR050662">
    <property type="entry name" value="Sec-metab_biosynth-thioest"/>
</dbReference>
<keyword evidence="3" id="KW-1185">Reference proteome</keyword>
<dbReference type="PANTHER" id="PTHR23131:SF4">
    <property type="entry name" value="METALLO-BETA-LACTAMASE SUPERFAMILY POTEIN"/>
    <property type="match status" value="1"/>
</dbReference>
<accession>A0ABU2JB28</accession>
<feature type="domain" description="Metallo-beta-lactamase" evidence="1">
    <location>
        <begin position="34"/>
        <end position="249"/>
    </location>
</feature>
<dbReference type="Proteomes" id="UP001183176">
    <property type="component" value="Unassembled WGS sequence"/>
</dbReference>
<name>A0ABU2JB28_9ACTN</name>
<evidence type="ECO:0000313" key="2">
    <source>
        <dbReference type="EMBL" id="MDT0261951.1"/>
    </source>
</evidence>
<sequence length="345" mass="37394">MSDARTAWAEPDPQDLGGGVFRVPLPLPNDGLRAVNVYAIESDTGLVMIDGGWALAESEDRLAASLKHLGFSMADITTFLVTHMHRDHYTQAIAVRRKFGARVSVGAGEEPNLRATVEWTRGERSAIDVDHLLRAGAGSLVERLQLLRSDEQPGSAEDWEAPDEWLADDARITAGSRTLRVIATPGHTRGHVVFHDAQAELLFAGDHVLPQITPSIGFEPAKAPLPLRDYLQSLRLMQELPDARLLPAHGPATGSVHERVGELLAHHEDRLSATAQVALAGAATALEAATALPWTRRGFPFENLDLFNQLLAVSETAAHLDVLVLQGRLASSRTAEGVQLYQAVR</sequence>
<dbReference type="SMART" id="SM00849">
    <property type="entry name" value="Lactamase_B"/>
    <property type="match status" value="1"/>
</dbReference>
<dbReference type="SUPFAM" id="SSF56281">
    <property type="entry name" value="Metallo-hydrolase/oxidoreductase"/>
    <property type="match status" value="1"/>
</dbReference>
<evidence type="ECO:0000313" key="3">
    <source>
        <dbReference type="Proteomes" id="UP001183176"/>
    </source>
</evidence>